<dbReference type="RefSeq" id="WP_256197539.1">
    <property type="nucleotide sequence ID" value="NZ_CALVCM010000003.1"/>
</dbReference>
<dbReference type="SUPFAM" id="SSF53474">
    <property type="entry name" value="alpha/beta-Hydrolases"/>
    <property type="match status" value="1"/>
</dbReference>
<feature type="domain" description="Serine aminopeptidase S33" evidence="1">
    <location>
        <begin position="27"/>
        <end position="289"/>
    </location>
</feature>
<dbReference type="InterPro" id="IPR029058">
    <property type="entry name" value="AB_hydrolase_fold"/>
</dbReference>
<dbReference type="Proteomes" id="UP001524435">
    <property type="component" value="Unassembled WGS sequence"/>
</dbReference>
<dbReference type="InterPro" id="IPR051044">
    <property type="entry name" value="MAG_DAG_Lipase"/>
</dbReference>
<dbReference type="EMBL" id="JANGCH010000004">
    <property type="protein sequence ID" value="MCQ5121412.1"/>
    <property type="molecule type" value="Genomic_DNA"/>
</dbReference>
<dbReference type="InterPro" id="IPR022742">
    <property type="entry name" value="Hydrolase_4"/>
</dbReference>
<comment type="caution">
    <text evidence="2">The sequence shown here is derived from an EMBL/GenBank/DDBJ whole genome shotgun (WGS) entry which is preliminary data.</text>
</comment>
<proteinExistence type="predicted"/>
<evidence type="ECO:0000313" key="3">
    <source>
        <dbReference type="Proteomes" id="UP001524435"/>
    </source>
</evidence>
<accession>A0ABT1SJL3</accession>
<dbReference type="Gene3D" id="3.40.50.1820">
    <property type="entry name" value="alpha/beta hydrolase"/>
    <property type="match status" value="1"/>
</dbReference>
<keyword evidence="3" id="KW-1185">Reference proteome</keyword>
<organism evidence="2 3">
    <name type="scientific">Massilicoli timonensis</name>
    <dbReference type="NCBI Taxonomy" id="2015901"/>
    <lineage>
        <taxon>Bacteria</taxon>
        <taxon>Bacillati</taxon>
        <taxon>Bacillota</taxon>
        <taxon>Erysipelotrichia</taxon>
        <taxon>Erysipelotrichales</taxon>
        <taxon>Erysipelotrichaceae</taxon>
        <taxon>Massilicoli</taxon>
    </lineage>
</organism>
<name>A0ABT1SJL3_9FIRM</name>
<evidence type="ECO:0000259" key="1">
    <source>
        <dbReference type="Pfam" id="PF12146"/>
    </source>
</evidence>
<evidence type="ECO:0000313" key="2">
    <source>
        <dbReference type="EMBL" id="MCQ5121412.1"/>
    </source>
</evidence>
<sequence>MKTEEILLHSRYDDSLLGASVMIPDIPAKAVFVLVHGMAEHRKRYVEFMTYLCMQGYALVMHDHRGHGDSVKNEKDLGYFYENGEAAMISDVRQMIDYAKTRFPAIPLVLFGHSMGSLVVRNAVKRCDRDVDALIVCGSPSRNPLAKSGLLLVKAFKKCFGPYHRSSLIQKLAFGSFAKRFASDKSENAWLCSDHKVVAAYDADPRCGFIFTLNGFETLFQLMIHTYEKENWSLQHLTMPILFIAGEEDPCIVSKKHFQEAVSFMRQLGYQRVMSKLYPGMRHEILNETKRHSVYEDIVSWVEQSCREQ</sequence>
<gene>
    <name evidence="2" type="ORF">NE663_03965</name>
</gene>
<protein>
    <submittedName>
        <fullName evidence="2">Lysophospholipase</fullName>
    </submittedName>
</protein>
<dbReference type="Pfam" id="PF12146">
    <property type="entry name" value="Hydrolase_4"/>
    <property type="match status" value="1"/>
</dbReference>
<dbReference type="PANTHER" id="PTHR11614">
    <property type="entry name" value="PHOSPHOLIPASE-RELATED"/>
    <property type="match status" value="1"/>
</dbReference>
<reference evidence="2 3" key="1">
    <citation type="submission" date="2022-06" db="EMBL/GenBank/DDBJ databases">
        <title>Isolation of gut microbiota from human fecal samples.</title>
        <authorList>
            <person name="Pamer E.G."/>
            <person name="Barat B."/>
            <person name="Waligurski E."/>
            <person name="Medina S."/>
            <person name="Paddock L."/>
            <person name="Mostad J."/>
        </authorList>
    </citation>
    <scope>NUCLEOTIDE SEQUENCE [LARGE SCALE GENOMIC DNA]</scope>
    <source>
        <strain evidence="2 3">DFI.6.1</strain>
    </source>
</reference>